<name>A0A5C3P464_9APHY</name>
<protein>
    <submittedName>
        <fullName evidence="2">Uncharacterized protein</fullName>
    </submittedName>
</protein>
<dbReference type="EMBL" id="ML211747">
    <property type="protein sequence ID" value="TFK80563.1"/>
    <property type="molecule type" value="Genomic_DNA"/>
</dbReference>
<gene>
    <name evidence="2" type="ORF">K466DRAFT_373621</name>
</gene>
<feature type="region of interest" description="Disordered" evidence="1">
    <location>
        <begin position="1"/>
        <end position="30"/>
    </location>
</feature>
<accession>A0A5C3P464</accession>
<keyword evidence="3" id="KW-1185">Reference proteome</keyword>
<organism evidence="2 3">
    <name type="scientific">Polyporus arcularius HHB13444</name>
    <dbReference type="NCBI Taxonomy" id="1314778"/>
    <lineage>
        <taxon>Eukaryota</taxon>
        <taxon>Fungi</taxon>
        <taxon>Dikarya</taxon>
        <taxon>Basidiomycota</taxon>
        <taxon>Agaricomycotina</taxon>
        <taxon>Agaricomycetes</taxon>
        <taxon>Polyporales</taxon>
        <taxon>Polyporaceae</taxon>
        <taxon>Polyporus</taxon>
    </lineage>
</organism>
<feature type="compositionally biased region" description="Basic residues" evidence="1">
    <location>
        <begin position="1"/>
        <end position="23"/>
    </location>
</feature>
<dbReference type="Proteomes" id="UP000308197">
    <property type="component" value="Unassembled WGS sequence"/>
</dbReference>
<dbReference type="AlphaFoldDB" id="A0A5C3P464"/>
<sequence length="200" mass="23186">MSRHQARRRQTLRPRTRPLRPPRHNFGSKTRACNRRRDRLGFIAGYTRGYSRLSTPATSSKDPKWLVRYLAPCNSWHRSKSFAVPGGRSQDSTTQLRFWISRSGEVSVPVSQHCLYYSSTRLYRDNEKYVYGEHPSHLREKLLQDIWSTSHLHFGPCAPLSPTTLLALDAVAQDACRCRFLHAGLRGGRHSSEHHDHQRR</sequence>
<evidence type="ECO:0000313" key="2">
    <source>
        <dbReference type="EMBL" id="TFK80563.1"/>
    </source>
</evidence>
<dbReference type="InParanoid" id="A0A5C3P464"/>
<reference evidence="2 3" key="1">
    <citation type="journal article" date="2019" name="Nat. Ecol. Evol.">
        <title>Megaphylogeny resolves global patterns of mushroom evolution.</title>
        <authorList>
            <person name="Varga T."/>
            <person name="Krizsan K."/>
            <person name="Foldi C."/>
            <person name="Dima B."/>
            <person name="Sanchez-Garcia M."/>
            <person name="Sanchez-Ramirez S."/>
            <person name="Szollosi G.J."/>
            <person name="Szarkandi J.G."/>
            <person name="Papp V."/>
            <person name="Albert L."/>
            <person name="Andreopoulos W."/>
            <person name="Angelini C."/>
            <person name="Antonin V."/>
            <person name="Barry K.W."/>
            <person name="Bougher N.L."/>
            <person name="Buchanan P."/>
            <person name="Buyck B."/>
            <person name="Bense V."/>
            <person name="Catcheside P."/>
            <person name="Chovatia M."/>
            <person name="Cooper J."/>
            <person name="Damon W."/>
            <person name="Desjardin D."/>
            <person name="Finy P."/>
            <person name="Geml J."/>
            <person name="Haridas S."/>
            <person name="Hughes K."/>
            <person name="Justo A."/>
            <person name="Karasinski D."/>
            <person name="Kautmanova I."/>
            <person name="Kiss B."/>
            <person name="Kocsube S."/>
            <person name="Kotiranta H."/>
            <person name="LaButti K.M."/>
            <person name="Lechner B.E."/>
            <person name="Liimatainen K."/>
            <person name="Lipzen A."/>
            <person name="Lukacs Z."/>
            <person name="Mihaltcheva S."/>
            <person name="Morgado L.N."/>
            <person name="Niskanen T."/>
            <person name="Noordeloos M.E."/>
            <person name="Ohm R.A."/>
            <person name="Ortiz-Santana B."/>
            <person name="Ovrebo C."/>
            <person name="Racz N."/>
            <person name="Riley R."/>
            <person name="Savchenko A."/>
            <person name="Shiryaev A."/>
            <person name="Soop K."/>
            <person name="Spirin V."/>
            <person name="Szebenyi C."/>
            <person name="Tomsovsky M."/>
            <person name="Tulloss R.E."/>
            <person name="Uehling J."/>
            <person name="Grigoriev I.V."/>
            <person name="Vagvolgyi C."/>
            <person name="Papp T."/>
            <person name="Martin F.M."/>
            <person name="Miettinen O."/>
            <person name="Hibbett D.S."/>
            <person name="Nagy L.G."/>
        </authorList>
    </citation>
    <scope>NUCLEOTIDE SEQUENCE [LARGE SCALE GENOMIC DNA]</scope>
    <source>
        <strain evidence="2 3">HHB13444</strain>
    </source>
</reference>
<proteinExistence type="predicted"/>
<evidence type="ECO:0000256" key="1">
    <source>
        <dbReference type="SAM" id="MobiDB-lite"/>
    </source>
</evidence>
<evidence type="ECO:0000313" key="3">
    <source>
        <dbReference type="Proteomes" id="UP000308197"/>
    </source>
</evidence>